<name>A0AAU8N240_9GAMM</name>
<gene>
    <name evidence="1" type="ORF">ABU614_10230</name>
</gene>
<protein>
    <submittedName>
        <fullName evidence="1">Uncharacterized protein</fullName>
    </submittedName>
</protein>
<dbReference type="EMBL" id="CP159925">
    <property type="protein sequence ID" value="XCO77133.1"/>
    <property type="molecule type" value="Genomic_DNA"/>
</dbReference>
<dbReference type="RefSeq" id="WP_363800467.1">
    <property type="nucleotide sequence ID" value="NZ_CP159925.1"/>
</dbReference>
<sequence length="53" mass="5898">MTRKNEDASPRPGIALTAAQMAQLTSDIVWLVEQIVTYFEGRTEAVRAPEVHV</sequence>
<evidence type="ECO:0000313" key="1">
    <source>
        <dbReference type="EMBL" id="XCO77133.1"/>
    </source>
</evidence>
<organism evidence="1">
    <name type="scientific">Lysobacter firmicutimachus</name>
    <dbReference type="NCBI Taxonomy" id="1792846"/>
    <lineage>
        <taxon>Bacteria</taxon>
        <taxon>Pseudomonadati</taxon>
        <taxon>Pseudomonadota</taxon>
        <taxon>Gammaproteobacteria</taxon>
        <taxon>Lysobacterales</taxon>
        <taxon>Lysobacteraceae</taxon>
        <taxon>Lysobacter</taxon>
    </lineage>
</organism>
<reference evidence="1" key="1">
    <citation type="submission" date="2024-06" db="EMBL/GenBank/DDBJ databases">
        <authorList>
            <person name="Li S."/>
        </authorList>
    </citation>
    <scope>NUCLEOTIDE SEQUENCE</scope>
    <source>
        <strain evidence="1">SR10</strain>
    </source>
</reference>
<proteinExistence type="predicted"/>
<dbReference type="AlphaFoldDB" id="A0AAU8N240"/>
<accession>A0AAU8N240</accession>